<accession>A0A834BN89</accession>
<protein>
    <submittedName>
        <fullName evidence="3">Uncharacterized protein</fullName>
    </submittedName>
</protein>
<organism evidence="3 4">
    <name type="scientific">Oryzias melastigma</name>
    <name type="common">Marine medaka</name>
    <dbReference type="NCBI Taxonomy" id="30732"/>
    <lineage>
        <taxon>Eukaryota</taxon>
        <taxon>Metazoa</taxon>
        <taxon>Chordata</taxon>
        <taxon>Craniata</taxon>
        <taxon>Vertebrata</taxon>
        <taxon>Euteleostomi</taxon>
        <taxon>Actinopterygii</taxon>
        <taxon>Neopterygii</taxon>
        <taxon>Teleostei</taxon>
        <taxon>Neoteleostei</taxon>
        <taxon>Acanthomorphata</taxon>
        <taxon>Ovalentaria</taxon>
        <taxon>Atherinomorphae</taxon>
        <taxon>Beloniformes</taxon>
        <taxon>Adrianichthyidae</taxon>
        <taxon>Oryziinae</taxon>
        <taxon>Oryzias</taxon>
    </lineage>
</organism>
<comment type="caution">
    <text evidence="3">The sequence shown here is derived from an EMBL/GenBank/DDBJ whole genome shotgun (WGS) entry which is preliminary data.</text>
</comment>
<feature type="coiled-coil region" evidence="1">
    <location>
        <begin position="503"/>
        <end position="534"/>
    </location>
</feature>
<gene>
    <name evidence="3" type="ORF">FQA47_013853</name>
</gene>
<feature type="region of interest" description="Disordered" evidence="2">
    <location>
        <begin position="563"/>
        <end position="618"/>
    </location>
</feature>
<evidence type="ECO:0000256" key="2">
    <source>
        <dbReference type="SAM" id="MobiDB-lite"/>
    </source>
</evidence>
<feature type="compositionally biased region" description="Polar residues" evidence="2">
    <location>
        <begin position="230"/>
        <end position="248"/>
    </location>
</feature>
<reference evidence="3" key="1">
    <citation type="journal article" name="BMC Genomics">
        <title>Long-read sequencing and de novo genome assembly of marine medaka (Oryzias melastigma).</title>
        <authorList>
            <person name="Liang P."/>
            <person name="Saqib H.S.A."/>
            <person name="Ni X."/>
            <person name="Shen Y."/>
        </authorList>
    </citation>
    <scope>NUCLEOTIDE SEQUENCE</scope>
    <source>
        <strain evidence="3">Bigg-433</strain>
    </source>
</reference>
<name>A0A834BN89_ORYME</name>
<feature type="region of interest" description="Disordered" evidence="2">
    <location>
        <begin position="31"/>
        <end position="52"/>
    </location>
</feature>
<feature type="region of interest" description="Disordered" evidence="2">
    <location>
        <begin position="382"/>
        <end position="406"/>
    </location>
</feature>
<proteinExistence type="predicted"/>
<dbReference type="Proteomes" id="UP000646548">
    <property type="component" value="Unassembled WGS sequence"/>
</dbReference>
<dbReference type="EMBL" id="WKFB01000918">
    <property type="protein sequence ID" value="KAF6716842.1"/>
    <property type="molecule type" value="Genomic_DNA"/>
</dbReference>
<feature type="region of interest" description="Disordered" evidence="2">
    <location>
        <begin position="703"/>
        <end position="745"/>
    </location>
</feature>
<feature type="region of interest" description="Disordered" evidence="2">
    <location>
        <begin position="223"/>
        <end position="248"/>
    </location>
</feature>
<evidence type="ECO:0000313" key="4">
    <source>
        <dbReference type="Proteomes" id="UP000646548"/>
    </source>
</evidence>
<dbReference type="AlphaFoldDB" id="A0A834BN89"/>
<feature type="compositionally biased region" description="Acidic residues" evidence="2">
    <location>
        <begin position="704"/>
        <end position="721"/>
    </location>
</feature>
<feature type="region of interest" description="Disordered" evidence="2">
    <location>
        <begin position="184"/>
        <end position="207"/>
    </location>
</feature>
<evidence type="ECO:0000313" key="3">
    <source>
        <dbReference type="EMBL" id="KAF6716842.1"/>
    </source>
</evidence>
<evidence type="ECO:0000256" key="1">
    <source>
        <dbReference type="SAM" id="Coils"/>
    </source>
</evidence>
<sequence length="745" mass="85960">MFRPSYKRSSTFSLLDPDMWDTKSDFAAQTSRWCGTSSVSGSESQSKASASSESFRWNDPSLRRWQSLSRLAPDNVAWPTSSPLAELRAARSQRIFPQMDVLLWLQDAQEHMDSQLDWFSTRDLELNNTAPPYIFDSKQKSFMKSKWNKMCMKENLKNVKFLMENVFARVLRLEKDLLQMRSALNKESRDQPSSFSYNKEKHKSNTNLSEMREALREAEAKAAGFEEQGNKTLRQLQTAAETQRSMQDQMDEMNKRLSQTVQNHAKVRDELSEANNKISQACLEKAVLSTQVLKLEDAVTDLTAKLTTAQSDRESLIQEKNKLLQRVQVNSEGLAQRQEPSSQNTLEQETFQMKAELKALREENQKLRGELQVVKQNLDVPKPNFQGLKEETKRGNSKEISDLKEQTDREKEKLLNERKKDLLETKDQCCQRRESVDILEKEKQKLQEHLQLLEAQVEEKESRFLLQEEEYRKQDAARVQSIEKLKAVASHWAEKWQKVALTLKNTQDEFDEFKRNASEEKDSDSLLRAELEQERSRGRVLLQQPGNKGVDLEQTIGKEQVAKFSGSMPSDSQSGQSKPPQSSDVERLRKKLTERERELSDKEHSLRSLEKLRETERTESQMKISALELELNQMSENGQNHGGLQVEDSISDSLRLQLDESRKRAEELEREKMLVVKKLQALRQQLSVADRHCWHQGSGLVTLFEEDEESAGSTEEEEEDAGEPHTEGTHANSSFQFDLSDWMSA</sequence>
<feature type="compositionally biased region" description="Basic and acidic residues" evidence="2">
    <location>
        <begin position="584"/>
        <end position="618"/>
    </location>
</feature>
<feature type="compositionally biased region" description="Basic and acidic residues" evidence="2">
    <location>
        <begin position="388"/>
        <end position="406"/>
    </location>
</feature>
<feature type="compositionally biased region" description="Low complexity" evidence="2">
    <location>
        <begin position="569"/>
        <end position="583"/>
    </location>
</feature>
<keyword evidence="1" id="KW-0175">Coiled coil</keyword>
<feature type="compositionally biased region" description="Low complexity" evidence="2">
    <location>
        <begin position="37"/>
        <end position="52"/>
    </location>
</feature>